<dbReference type="PROSITE" id="PS50995">
    <property type="entry name" value="HTH_MARR_2"/>
    <property type="match status" value="1"/>
</dbReference>
<feature type="domain" description="HTH marR-type" evidence="1">
    <location>
        <begin position="17"/>
        <end position="145"/>
    </location>
</feature>
<dbReference type="InterPro" id="IPR000835">
    <property type="entry name" value="HTH_MarR-typ"/>
</dbReference>
<proteinExistence type="predicted"/>
<dbReference type="EMBL" id="LAZR01006579">
    <property type="protein sequence ID" value="KKM91121.1"/>
    <property type="molecule type" value="Genomic_DNA"/>
</dbReference>
<dbReference type="AlphaFoldDB" id="A0A0F9LVJ2"/>
<organism evidence="2">
    <name type="scientific">marine sediment metagenome</name>
    <dbReference type="NCBI Taxonomy" id="412755"/>
    <lineage>
        <taxon>unclassified sequences</taxon>
        <taxon>metagenomes</taxon>
        <taxon>ecological metagenomes</taxon>
    </lineage>
</organism>
<dbReference type="PRINTS" id="PR00598">
    <property type="entry name" value="HTHMARR"/>
</dbReference>
<dbReference type="InterPro" id="IPR039422">
    <property type="entry name" value="MarR/SlyA-like"/>
</dbReference>
<protein>
    <recommendedName>
        <fullName evidence="1">HTH marR-type domain-containing protein</fullName>
    </recommendedName>
</protein>
<dbReference type="GO" id="GO:0003700">
    <property type="term" value="F:DNA-binding transcription factor activity"/>
    <property type="evidence" value="ECO:0007669"/>
    <property type="project" value="InterPro"/>
</dbReference>
<dbReference type="Pfam" id="PF01047">
    <property type="entry name" value="MarR"/>
    <property type="match status" value="1"/>
</dbReference>
<evidence type="ECO:0000259" key="1">
    <source>
        <dbReference type="PROSITE" id="PS50995"/>
    </source>
</evidence>
<dbReference type="InterPro" id="IPR036390">
    <property type="entry name" value="WH_DNA-bd_sf"/>
</dbReference>
<dbReference type="PANTHER" id="PTHR33164:SF95">
    <property type="entry name" value="TRANSCRIPTIONAL REGULATOR"/>
    <property type="match status" value="1"/>
</dbReference>
<reference evidence="2" key="1">
    <citation type="journal article" date="2015" name="Nature">
        <title>Complex archaea that bridge the gap between prokaryotes and eukaryotes.</title>
        <authorList>
            <person name="Spang A."/>
            <person name="Saw J.H."/>
            <person name="Jorgensen S.L."/>
            <person name="Zaremba-Niedzwiedzka K."/>
            <person name="Martijn J."/>
            <person name="Lind A.E."/>
            <person name="van Eijk R."/>
            <person name="Schleper C."/>
            <person name="Guy L."/>
            <person name="Ettema T.J."/>
        </authorList>
    </citation>
    <scope>NUCLEOTIDE SEQUENCE</scope>
</reference>
<sequence>MAEPLKKTAPEARYTLEEQIGFKLRLANQKHLEIFNRQMPDITPTQFAVLAKLRDEVCISQNHLGRLVGMDAATTKGVVDRLRKKGLVQSAPSKTDMRRLEISLTDAGVALTVEAVMTAQEISAETVSNLTPREVDRLLTLLEKL</sequence>
<dbReference type="SUPFAM" id="SSF46785">
    <property type="entry name" value="Winged helix' DNA-binding domain"/>
    <property type="match status" value="1"/>
</dbReference>
<comment type="caution">
    <text evidence="2">The sequence shown here is derived from an EMBL/GenBank/DDBJ whole genome shotgun (WGS) entry which is preliminary data.</text>
</comment>
<name>A0A0F9LVJ2_9ZZZZ</name>
<dbReference type="PANTHER" id="PTHR33164">
    <property type="entry name" value="TRANSCRIPTIONAL REGULATOR, MARR FAMILY"/>
    <property type="match status" value="1"/>
</dbReference>
<dbReference type="GO" id="GO:0006950">
    <property type="term" value="P:response to stress"/>
    <property type="evidence" value="ECO:0007669"/>
    <property type="project" value="TreeGrafter"/>
</dbReference>
<dbReference type="InterPro" id="IPR036388">
    <property type="entry name" value="WH-like_DNA-bd_sf"/>
</dbReference>
<evidence type="ECO:0000313" key="2">
    <source>
        <dbReference type="EMBL" id="KKM91121.1"/>
    </source>
</evidence>
<dbReference type="SMART" id="SM00347">
    <property type="entry name" value="HTH_MARR"/>
    <property type="match status" value="1"/>
</dbReference>
<gene>
    <name evidence="2" type="ORF">LCGC14_1231740</name>
</gene>
<dbReference type="Gene3D" id="1.10.10.10">
    <property type="entry name" value="Winged helix-like DNA-binding domain superfamily/Winged helix DNA-binding domain"/>
    <property type="match status" value="1"/>
</dbReference>
<accession>A0A0F9LVJ2</accession>